<evidence type="ECO:0000313" key="11">
    <source>
        <dbReference type="EMBL" id="XDH88482.1"/>
    </source>
</evidence>
<evidence type="ECO:0000256" key="5">
    <source>
        <dbReference type="ARBA" id="ARBA00023015"/>
    </source>
</evidence>
<sequence>MNISAITTTAVEQSQKTNQRSSLDAKPEQQPVAAKQEQVNSVSALSKSIDSTFQDLAAKPDVDMDKVAQMKAAIASGEFKINIDETVNAMVELHKK</sequence>
<evidence type="ECO:0000256" key="4">
    <source>
        <dbReference type="ARBA" id="ARBA00022795"/>
    </source>
</evidence>
<keyword evidence="3" id="KW-0678">Repressor</keyword>
<dbReference type="InterPro" id="IPR007412">
    <property type="entry name" value="FlgM"/>
</dbReference>
<evidence type="ECO:0000256" key="9">
    <source>
        <dbReference type="SAM" id="MobiDB-lite"/>
    </source>
</evidence>
<dbReference type="InterPro" id="IPR031316">
    <property type="entry name" value="FlgM_C"/>
</dbReference>
<organism evidence="11">
    <name type="scientific">Pseudoalteromonas sp. SD03</name>
    <dbReference type="NCBI Taxonomy" id="3231719"/>
    <lineage>
        <taxon>Bacteria</taxon>
        <taxon>Pseudomonadati</taxon>
        <taxon>Pseudomonadota</taxon>
        <taxon>Gammaproteobacteria</taxon>
        <taxon>Alteromonadales</taxon>
        <taxon>Pseudoalteromonadaceae</taxon>
        <taxon>Pseudoalteromonas</taxon>
    </lineage>
</organism>
<protein>
    <recommendedName>
        <fullName evidence="2">Negative regulator of flagellin synthesis</fullName>
    </recommendedName>
    <alternativeName>
        <fullName evidence="8">Anti-sigma-28 factor</fullName>
    </alternativeName>
</protein>
<keyword evidence="5" id="KW-0805">Transcription regulation</keyword>
<dbReference type="SUPFAM" id="SSF101498">
    <property type="entry name" value="Anti-sigma factor FlgM"/>
    <property type="match status" value="1"/>
</dbReference>
<evidence type="ECO:0000256" key="8">
    <source>
        <dbReference type="ARBA" id="ARBA00030117"/>
    </source>
</evidence>
<evidence type="ECO:0000259" key="10">
    <source>
        <dbReference type="Pfam" id="PF04316"/>
    </source>
</evidence>
<dbReference type="NCBIfam" id="TIGR03824">
    <property type="entry name" value="FlgM_jcvi"/>
    <property type="match status" value="1"/>
</dbReference>
<keyword evidence="11" id="KW-0966">Cell projection</keyword>
<dbReference type="AlphaFoldDB" id="A0AB39AT51"/>
<feature type="compositionally biased region" description="Polar residues" evidence="9">
    <location>
        <begin position="1"/>
        <end position="22"/>
    </location>
</feature>
<evidence type="ECO:0000256" key="2">
    <source>
        <dbReference type="ARBA" id="ARBA00017823"/>
    </source>
</evidence>
<keyword evidence="11" id="KW-0969">Cilium</keyword>
<comment type="function">
    <text evidence="7">Responsible for the coupling of flagellin expression to flagellar assembly by preventing expression of the flagellin genes when a component of the middle class of proteins is defective. It negatively regulates flagellar genes by inhibiting the activity of FliA by directly binding to FliA.</text>
</comment>
<feature type="region of interest" description="Disordered" evidence="9">
    <location>
        <begin position="1"/>
        <end position="40"/>
    </location>
</feature>
<keyword evidence="4" id="KW-1005">Bacterial flagellum biogenesis</keyword>
<name>A0AB39AT51_9GAMM</name>
<accession>A0AB39AT51</accession>
<proteinExistence type="inferred from homology"/>
<evidence type="ECO:0000256" key="3">
    <source>
        <dbReference type="ARBA" id="ARBA00022491"/>
    </source>
</evidence>
<evidence type="ECO:0000256" key="1">
    <source>
        <dbReference type="ARBA" id="ARBA00005322"/>
    </source>
</evidence>
<reference evidence="11" key="1">
    <citation type="submission" date="2024-07" db="EMBL/GenBank/DDBJ databases">
        <authorList>
            <person name="Jiang Y."/>
            <person name="Qin Q."/>
        </authorList>
    </citation>
    <scope>NUCLEOTIDE SEQUENCE</scope>
    <source>
        <strain evidence="11">SD03</strain>
    </source>
</reference>
<gene>
    <name evidence="11" type="primary">flgM</name>
    <name evidence="11" type="ORF">ABZP26_04650</name>
</gene>
<dbReference type="RefSeq" id="WP_016899394.1">
    <property type="nucleotide sequence ID" value="NZ_CP162514.1"/>
</dbReference>
<dbReference type="InterPro" id="IPR035890">
    <property type="entry name" value="Anti-sigma-28_factor_FlgM_sf"/>
</dbReference>
<dbReference type="GO" id="GO:0045892">
    <property type="term" value="P:negative regulation of DNA-templated transcription"/>
    <property type="evidence" value="ECO:0007669"/>
    <property type="project" value="InterPro"/>
</dbReference>
<keyword evidence="6" id="KW-0804">Transcription</keyword>
<dbReference type="GO" id="GO:0044781">
    <property type="term" value="P:bacterial-type flagellum organization"/>
    <property type="evidence" value="ECO:0007669"/>
    <property type="project" value="UniProtKB-KW"/>
</dbReference>
<keyword evidence="11" id="KW-0282">Flagellum</keyword>
<evidence type="ECO:0000256" key="7">
    <source>
        <dbReference type="ARBA" id="ARBA00024739"/>
    </source>
</evidence>
<comment type="similarity">
    <text evidence="1">Belongs to the FlgM family.</text>
</comment>
<feature type="domain" description="Anti-sigma-28 factor FlgM C-terminal" evidence="10">
    <location>
        <begin position="41"/>
        <end position="91"/>
    </location>
</feature>
<dbReference type="Pfam" id="PF04316">
    <property type="entry name" value="FlgM"/>
    <property type="match status" value="1"/>
</dbReference>
<dbReference type="EMBL" id="CP162514">
    <property type="protein sequence ID" value="XDH88482.1"/>
    <property type="molecule type" value="Genomic_DNA"/>
</dbReference>
<evidence type="ECO:0000256" key="6">
    <source>
        <dbReference type="ARBA" id="ARBA00023163"/>
    </source>
</evidence>